<protein>
    <submittedName>
        <fullName evidence="2">Uncharacterized protein</fullName>
    </submittedName>
</protein>
<sequence length="157" mass="17764">MKRRPLSSHNMDNKFPLTTDPLLFFSSTVLITANVLCLIATAVWYESRIPWIQFLWPAVKCENLPAAISDNSIALNERISPQDTRDKATRGIYFNSDAGSLHEANPNTDQHMFVNTKRITGRKLLLPHVEHFLCSVVLVQKRNPRDRHPKSATGLAS</sequence>
<evidence type="ECO:0000313" key="2">
    <source>
        <dbReference type="EMBL" id="KAH7042621.1"/>
    </source>
</evidence>
<name>A0ABQ8G2I3_9PEZI</name>
<keyword evidence="1" id="KW-1133">Transmembrane helix</keyword>
<dbReference type="Proteomes" id="UP000774617">
    <property type="component" value="Unassembled WGS sequence"/>
</dbReference>
<keyword evidence="3" id="KW-1185">Reference proteome</keyword>
<organism evidence="2 3">
    <name type="scientific">Macrophomina phaseolina</name>
    <dbReference type="NCBI Taxonomy" id="35725"/>
    <lineage>
        <taxon>Eukaryota</taxon>
        <taxon>Fungi</taxon>
        <taxon>Dikarya</taxon>
        <taxon>Ascomycota</taxon>
        <taxon>Pezizomycotina</taxon>
        <taxon>Dothideomycetes</taxon>
        <taxon>Dothideomycetes incertae sedis</taxon>
        <taxon>Botryosphaeriales</taxon>
        <taxon>Botryosphaeriaceae</taxon>
        <taxon>Macrophomina</taxon>
    </lineage>
</organism>
<gene>
    <name evidence="2" type="ORF">B0J12DRAFT_203703</name>
</gene>
<keyword evidence="1" id="KW-0472">Membrane</keyword>
<dbReference type="EMBL" id="JAGTJR010000025">
    <property type="protein sequence ID" value="KAH7042621.1"/>
    <property type="molecule type" value="Genomic_DNA"/>
</dbReference>
<reference evidence="2 3" key="1">
    <citation type="journal article" date="2021" name="Nat. Commun.">
        <title>Genetic determinants of endophytism in the Arabidopsis root mycobiome.</title>
        <authorList>
            <person name="Mesny F."/>
            <person name="Miyauchi S."/>
            <person name="Thiergart T."/>
            <person name="Pickel B."/>
            <person name="Atanasova L."/>
            <person name="Karlsson M."/>
            <person name="Huettel B."/>
            <person name="Barry K.W."/>
            <person name="Haridas S."/>
            <person name="Chen C."/>
            <person name="Bauer D."/>
            <person name="Andreopoulos W."/>
            <person name="Pangilinan J."/>
            <person name="LaButti K."/>
            <person name="Riley R."/>
            <person name="Lipzen A."/>
            <person name="Clum A."/>
            <person name="Drula E."/>
            <person name="Henrissat B."/>
            <person name="Kohler A."/>
            <person name="Grigoriev I.V."/>
            <person name="Martin F.M."/>
            <person name="Hacquard S."/>
        </authorList>
    </citation>
    <scope>NUCLEOTIDE SEQUENCE [LARGE SCALE GENOMIC DNA]</scope>
    <source>
        <strain evidence="2 3">MPI-SDFR-AT-0080</strain>
    </source>
</reference>
<evidence type="ECO:0000313" key="3">
    <source>
        <dbReference type="Proteomes" id="UP000774617"/>
    </source>
</evidence>
<comment type="caution">
    <text evidence="2">The sequence shown here is derived from an EMBL/GenBank/DDBJ whole genome shotgun (WGS) entry which is preliminary data.</text>
</comment>
<proteinExistence type="predicted"/>
<feature type="transmembrane region" description="Helical" evidence="1">
    <location>
        <begin position="21"/>
        <end position="45"/>
    </location>
</feature>
<accession>A0ABQ8G2I3</accession>
<evidence type="ECO:0000256" key="1">
    <source>
        <dbReference type="SAM" id="Phobius"/>
    </source>
</evidence>
<keyword evidence="1" id="KW-0812">Transmembrane</keyword>